<evidence type="ECO:0000313" key="3">
    <source>
        <dbReference type="EMBL" id="THD27747.1"/>
    </source>
</evidence>
<keyword evidence="4" id="KW-1185">Reference proteome</keyword>
<evidence type="ECO:0000256" key="1">
    <source>
        <dbReference type="SAM" id="MobiDB-lite"/>
    </source>
</evidence>
<dbReference type="InterPro" id="IPR000219">
    <property type="entry name" value="DH_dom"/>
</dbReference>
<feature type="compositionally biased region" description="Polar residues" evidence="1">
    <location>
        <begin position="1154"/>
        <end position="1169"/>
    </location>
</feature>
<accession>A0A4E0RZ13</accession>
<dbReference type="AlphaFoldDB" id="A0A4E0RZ13"/>
<dbReference type="InterPro" id="IPR013788">
    <property type="entry name" value="Hemocyanin/hexamerin"/>
</dbReference>
<reference evidence="3" key="1">
    <citation type="submission" date="2019-03" db="EMBL/GenBank/DDBJ databases">
        <title>Improved annotation for the trematode Fasciola hepatica.</title>
        <authorList>
            <person name="Choi Y.-J."/>
            <person name="Martin J."/>
            <person name="Mitreva M."/>
        </authorList>
    </citation>
    <scope>NUCLEOTIDE SEQUENCE [LARGE SCALE GENOMIC DNA]</scope>
</reference>
<dbReference type="Proteomes" id="UP000230066">
    <property type="component" value="Unassembled WGS sequence"/>
</dbReference>
<feature type="compositionally biased region" description="Basic and acidic residues" evidence="1">
    <location>
        <begin position="645"/>
        <end position="666"/>
    </location>
</feature>
<dbReference type="PANTHER" id="PTHR45924">
    <property type="entry name" value="FI17866P1"/>
    <property type="match status" value="1"/>
</dbReference>
<dbReference type="SMART" id="SM00325">
    <property type="entry name" value="RhoGEF"/>
    <property type="match status" value="1"/>
</dbReference>
<dbReference type="Pfam" id="PF00621">
    <property type="entry name" value="RhoGEF"/>
    <property type="match status" value="1"/>
</dbReference>
<feature type="compositionally biased region" description="Polar residues" evidence="1">
    <location>
        <begin position="933"/>
        <end position="942"/>
    </location>
</feature>
<feature type="compositionally biased region" description="Polar residues" evidence="1">
    <location>
        <begin position="584"/>
        <end position="609"/>
    </location>
</feature>
<dbReference type="InterPro" id="IPR001849">
    <property type="entry name" value="PH_domain"/>
</dbReference>
<gene>
    <name evidence="3" type="ORF">D915_001495</name>
</gene>
<feature type="region of interest" description="Disordered" evidence="1">
    <location>
        <begin position="533"/>
        <end position="560"/>
    </location>
</feature>
<feature type="compositionally biased region" description="Polar residues" evidence="1">
    <location>
        <begin position="1020"/>
        <end position="1036"/>
    </location>
</feature>
<feature type="region of interest" description="Disordered" evidence="1">
    <location>
        <begin position="923"/>
        <end position="1065"/>
    </location>
</feature>
<feature type="domain" description="DH" evidence="2">
    <location>
        <begin position="38"/>
        <end position="255"/>
    </location>
</feature>
<feature type="compositionally biased region" description="Low complexity" evidence="1">
    <location>
        <begin position="1198"/>
        <end position="1218"/>
    </location>
</feature>
<evidence type="ECO:0000259" key="2">
    <source>
        <dbReference type="PROSITE" id="PS50010"/>
    </source>
</evidence>
<dbReference type="GO" id="GO:0031267">
    <property type="term" value="F:small GTPase binding"/>
    <property type="evidence" value="ECO:0007669"/>
    <property type="project" value="TreeGrafter"/>
</dbReference>
<dbReference type="CDD" id="cd00160">
    <property type="entry name" value="RhoGEF"/>
    <property type="match status" value="1"/>
</dbReference>
<dbReference type="Gene3D" id="1.20.900.10">
    <property type="entry name" value="Dbl homology (DH) domain"/>
    <property type="match status" value="1"/>
</dbReference>
<feature type="region of interest" description="Disordered" evidence="1">
    <location>
        <begin position="485"/>
        <end position="518"/>
    </location>
</feature>
<dbReference type="PROSITE" id="PS00210">
    <property type="entry name" value="HEMOCYANIN_2"/>
    <property type="match status" value="1"/>
</dbReference>
<dbReference type="EMBL" id="JXXN02000336">
    <property type="protein sequence ID" value="THD27747.1"/>
    <property type="molecule type" value="Genomic_DNA"/>
</dbReference>
<dbReference type="SUPFAM" id="SSF50729">
    <property type="entry name" value="PH domain-like"/>
    <property type="match status" value="1"/>
</dbReference>
<feature type="region of interest" description="Disordered" evidence="1">
    <location>
        <begin position="584"/>
        <end position="612"/>
    </location>
</feature>
<organism evidence="3 4">
    <name type="scientific">Fasciola hepatica</name>
    <name type="common">Liver fluke</name>
    <dbReference type="NCBI Taxonomy" id="6192"/>
    <lineage>
        <taxon>Eukaryota</taxon>
        <taxon>Metazoa</taxon>
        <taxon>Spiralia</taxon>
        <taxon>Lophotrochozoa</taxon>
        <taxon>Platyhelminthes</taxon>
        <taxon>Trematoda</taxon>
        <taxon>Digenea</taxon>
        <taxon>Plagiorchiida</taxon>
        <taxon>Echinostomata</taxon>
        <taxon>Echinostomatoidea</taxon>
        <taxon>Fasciolidae</taxon>
        <taxon>Fasciola</taxon>
    </lineage>
</organism>
<name>A0A4E0RZ13_FASHE</name>
<feature type="compositionally biased region" description="Low complexity" evidence="1">
    <location>
        <begin position="1177"/>
        <end position="1191"/>
    </location>
</feature>
<dbReference type="InterPro" id="IPR011993">
    <property type="entry name" value="PH-like_dom_sf"/>
</dbReference>
<feature type="compositionally biased region" description="Polar residues" evidence="1">
    <location>
        <begin position="684"/>
        <end position="694"/>
    </location>
</feature>
<comment type="caution">
    <text evidence="3">The sequence shown here is derived from an EMBL/GenBank/DDBJ whole genome shotgun (WGS) entry which is preliminary data.</text>
</comment>
<dbReference type="PROSITE" id="PS50010">
    <property type="entry name" value="DH_2"/>
    <property type="match status" value="1"/>
</dbReference>
<dbReference type="GO" id="GO:0005085">
    <property type="term" value="F:guanyl-nucleotide exchange factor activity"/>
    <property type="evidence" value="ECO:0007669"/>
    <property type="project" value="InterPro"/>
</dbReference>
<protein>
    <submittedName>
        <fullName evidence="3">Pleckstrin domain-containing family G member 1</fullName>
    </submittedName>
</protein>
<sequence length="1237" mass="135793">MNGARFALSVDRLSDSDRALEDTNRCSLDPTVNPALKRLGCVIGELIETEKNYVQSLFDVDQGYLAQLLQDPDVESSVLDTVFGRIGDLRIFHEHLLFNLQLHREDLVQLARVFLNNARQFEHLYVEFCINYSKSIHTLQDAKQNRTSLWNKLTTCQRNLGHQLPVETYLLKPVQRVLKYQLLLQECVKHCMSAIHALNCCGEAPTDTNRTVPSSHGLDLTDSRINLLHHLNEAVPVLGQALERMIKVADHINEKKRCRELIDQLRTMRIDVDDWGELVLRGYFRVPGKKDLRLVLLFHRAILLCKNSGSTQSGQSGTFSASGSADQLWFASTSTIHNTEFGFSNSSLPNLGGHASGSRTVQIREIINCANLMLVECIPKDALAFHILPFDNPKAQRTLQAPTLEMKRLWCREIKRLILENYDAAIPEKAKHIVLNMAELSTAHGMLNPPGTGAHNFTEPNQSFENKPPVRSFSAIPSRSQTLECANITEKARPSTGSAYRSQTDHRKQRHSETTIPDYVTLKQSGAYSLFNAQSSLQESPRRKLSSQSTTVKSPDNIGDVTDGLDAVFHDVWNKVWSKHAGDSNQINASTATPDSPEQPNPTSVTSSKAPVFSDTDTDFRCIAVEINEERLGVEISSEVPRSLSPDKAKESTREAPSPERNERRKISSSRNHKAPAPRPPESPRNNLSPNSGKPDSPSYRGKCAQASSFYIDCPNASCYDVITFGRAYEHYIAKARAQVALSPRDLDEIFSPLRELAQTDVFGQTIRAATVPLSGNVEVTELKHRLNSQRAATTDRDPFFYRQTSPAQSRNFALNPSLFRDEAVVSITGDNGDHVENDVVNDIIEGNNSRGSSGASSPRHLVSRIAFSSSRNSLPADKLTKTIVVQPPSNEYHLRGNDAILISDSTGPGPTTYGLLLQANKSPSNRNDDHTAATQIPTTHDQISKKISKSCSSCDSHDVQGNSGGIPNGLKHSAVVPSQFNERRSDSNQVHRSTFVKRRSLSTVKQTPRLDLSRVKSALSCSQPPSPIKTSSSHPTGHRLIGDSVTSRSNHRKVRAAPPPPPSTIAVVSAGTSSLERAPLAQEESAKDLEANGSAVASVYHGQSKQNVVSMVDAFPYVDDTSSSVSSVLASSSARFDVSALKSQPAKPPRRITTATGTSSSNQPSFESTRVHSTENNVNGPSNNSNINNGKHIHNASRSSVTNGLSVSSSGTSSPNRAGLALRKGTVRTMIDRFQR</sequence>
<dbReference type="Gene3D" id="2.30.29.30">
    <property type="entry name" value="Pleckstrin-homology domain (PH domain)/Phosphotyrosine-binding domain (PTB)"/>
    <property type="match status" value="1"/>
</dbReference>
<dbReference type="SUPFAM" id="SSF48065">
    <property type="entry name" value="DBL homology domain (DH-domain)"/>
    <property type="match status" value="1"/>
</dbReference>
<feature type="region of interest" description="Disordered" evidence="1">
    <location>
        <begin position="637"/>
        <end position="700"/>
    </location>
</feature>
<evidence type="ECO:0000313" key="4">
    <source>
        <dbReference type="Proteomes" id="UP000230066"/>
    </source>
</evidence>
<feature type="region of interest" description="Disordered" evidence="1">
    <location>
        <begin position="1137"/>
        <end position="1225"/>
    </location>
</feature>
<feature type="compositionally biased region" description="Basic residues" evidence="1">
    <location>
        <begin position="667"/>
        <end position="676"/>
    </location>
</feature>
<proteinExistence type="predicted"/>
<dbReference type="InterPro" id="IPR035899">
    <property type="entry name" value="DBL_dom_sf"/>
</dbReference>
<dbReference type="SMART" id="SM00233">
    <property type="entry name" value="PH"/>
    <property type="match status" value="1"/>
</dbReference>
<dbReference type="PANTHER" id="PTHR45924:SF2">
    <property type="entry name" value="FI17866P1"/>
    <property type="match status" value="1"/>
</dbReference>